<name>A0A6V7BG41_9XANT</name>
<reference evidence="1" key="1">
    <citation type="submission" date="2020-07" db="EMBL/GenBank/DDBJ databases">
        <authorList>
            <person name="Pothier F. J."/>
        </authorList>
    </citation>
    <scope>NUCLEOTIDE SEQUENCE</scope>
    <source>
        <strain evidence="1">CFBP 8129</strain>
    </source>
</reference>
<dbReference type="AlphaFoldDB" id="A0A6V7BG41"/>
<dbReference type="EMBL" id="LR828253">
    <property type="protein sequence ID" value="CAD0301252.1"/>
    <property type="molecule type" value="Genomic_DNA"/>
</dbReference>
<dbReference type="EMBL" id="LR828253">
    <property type="protein sequence ID" value="CAD0301243.1"/>
    <property type="molecule type" value="Genomic_DNA"/>
</dbReference>
<proteinExistence type="predicted"/>
<sequence length="39" mass="4422">MTRHAALAMQRCGAGFALNFLPNVRLAPIVYIRLPNLRR</sequence>
<gene>
    <name evidence="1" type="ORF">CFBP8129_02750</name>
</gene>
<protein>
    <submittedName>
        <fullName evidence="1">Uncharacterized protein</fullName>
    </submittedName>
</protein>
<organism evidence="1">
    <name type="scientific">Xanthomonas hortorum pv. gardneri</name>
    <dbReference type="NCBI Taxonomy" id="2754056"/>
    <lineage>
        <taxon>Bacteria</taxon>
        <taxon>Pseudomonadati</taxon>
        <taxon>Pseudomonadota</taxon>
        <taxon>Gammaproteobacteria</taxon>
        <taxon>Lysobacterales</taxon>
        <taxon>Lysobacteraceae</taxon>
        <taxon>Xanthomonas</taxon>
    </lineage>
</organism>
<accession>A0A6V7BG41</accession>
<evidence type="ECO:0000313" key="1">
    <source>
        <dbReference type="EMBL" id="CAD0301243.1"/>
    </source>
</evidence>